<dbReference type="AlphaFoldDB" id="A0ABD3M516"/>
<dbReference type="SUPFAM" id="SSF158997">
    <property type="entry name" value="Trm112p-like"/>
    <property type="match status" value="1"/>
</dbReference>
<keyword evidence="2" id="KW-1185">Reference proteome</keyword>
<dbReference type="Proteomes" id="UP001530293">
    <property type="component" value="Unassembled WGS sequence"/>
</dbReference>
<dbReference type="EMBL" id="JALLBG020000214">
    <property type="protein sequence ID" value="KAL3759115.1"/>
    <property type="molecule type" value="Genomic_DNA"/>
</dbReference>
<dbReference type="InterPro" id="IPR039127">
    <property type="entry name" value="Trm112"/>
</dbReference>
<reference evidence="1 2" key="1">
    <citation type="submission" date="2024-10" db="EMBL/GenBank/DDBJ databases">
        <title>Updated reference genomes for cyclostephanoid diatoms.</title>
        <authorList>
            <person name="Roberts W.R."/>
            <person name="Alverson A.J."/>
        </authorList>
    </citation>
    <scope>NUCLEOTIDE SEQUENCE [LARGE SCALE GENOMIC DNA]</scope>
    <source>
        <strain evidence="1 2">AJA232-27</strain>
    </source>
</reference>
<evidence type="ECO:0000313" key="1">
    <source>
        <dbReference type="EMBL" id="KAL3759115.1"/>
    </source>
</evidence>
<proteinExistence type="predicted"/>
<dbReference type="PANTHER" id="PTHR12773:SF0">
    <property type="entry name" value="MULTIFUNCTIONAL METHYLTRANSFERASE SUBUNIT TRM112-LIKE PROTEIN"/>
    <property type="match status" value="1"/>
</dbReference>
<protein>
    <recommendedName>
        <fullName evidence="3">Multifunctional methyltransferase subunit TRM112-like protein</fullName>
    </recommendedName>
</protein>
<comment type="caution">
    <text evidence="1">The sequence shown here is derived from an EMBL/GenBank/DDBJ whole genome shotgun (WGS) entry which is preliminary data.</text>
</comment>
<evidence type="ECO:0008006" key="3">
    <source>
        <dbReference type="Google" id="ProtNLM"/>
    </source>
</evidence>
<name>A0ABD3M516_9STRA</name>
<gene>
    <name evidence="1" type="ORF">ACHAWU_008724</name>
</gene>
<accession>A0ABD3M516</accession>
<dbReference type="PANTHER" id="PTHR12773">
    <property type="entry name" value="UPF0315 PROTEIN-RELATED"/>
    <property type="match status" value="1"/>
</dbReference>
<sequence>MGSMHHWIQIVESSEVSQLADALIHLSCTLTIITHYPFDPQYIFRTEKGYPLNIEVTTIRCEDPPSPVDKEFVLNLLPKINYPALRQAVQQFAPYCNPPIPELPEELDSILLNDQTNINQNNEMNDAMIANLHRVLFDVYLVEGYLVCPDTGRKFPVKECIPNMILHEDEI</sequence>
<organism evidence="1 2">
    <name type="scientific">Discostella pseudostelligera</name>
    <dbReference type="NCBI Taxonomy" id="259834"/>
    <lineage>
        <taxon>Eukaryota</taxon>
        <taxon>Sar</taxon>
        <taxon>Stramenopiles</taxon>
        <taxon>Ochrophyta</taxon>
        <taxon>Bacillariophyta</taxon>
        <taxon>Coscinodiscophyceae</taxon>
        <taxon>Thalassiosirophycidae</taxon>
        <taxon>Stephanodiscales</taxon>
        <taxon>Stephanodiscaceae</taxon>
        <taxon>Discostella</taxon>
    </lineage>
</organism>
<evidence type="ECO:0000313" key="2">
    <source>
        <dbReference type="Proteomes" id="UP001530293"/>
    </source>
</evidence>
<dbReference type="Gene3D" id="2.20.25.10">
    <property type="match status" value="1"/>
</dbReference>